<accession>A0A2W5S1G4</accession>
<gene>
    <name evidence="2" type="ORF">DI533_17970</name>
</gene>
<comment type="caution">
    <text evidence="2">The sequence shown here is derived from an EMBL/GenBank/DDBJ whole genome shotgun (WGS) entry which is preliminary data.</text>
</comment>
<sequence>MERLRIGVIGAGGIAQVEHIPNLLRLRPLFDLCAVADPSPAARSFVNERYGVSTVETPEALLAIPLDAVVIASPDPLHLAHVSAALSAGLHVFCEKPLCYAPSDIAVLANQRDTAGRVLQTGYMKRFDPSYEALLALLPEQEGALRMVSVEVTDPDAAPFIQHHDWRAGDTPAPDAAAALRAEQAAQVARAVPVPLDETTYRGFCAAYSSSIVHDVNAVHGILDALGAETGAIVGAALFANGLGGQGAVLLNGGEALWTMSHLTVPALPHYSERITLTFEGSSLELEFPSPYLNHAPTRLTERRGKGLSLQSREIRTSYQEAFIEELKGFHRAITKGEPVRNTAEAAARDMALLAGLAAWHMTHNTTKGPTK</sequence>
<dbReference type="Pfam" id="PF01408">
    <property type="entry name" value="GFO_IDH_MocA"/>
    <property type="match status" value="1"/>
</dbReference>
<reference evidence="2 3" key="1">
    <citation type="submission" date="2017-08" db="EMBL/GenBank/DDBJ databases">
        <title>Infants hospitalized years apart are colonized by the same room-sourced microbial strains.</title>
        <authorList>
            <person name="Brooks B."/>
            <person name="Olm M.R."/>
            <person name="Firek B.A."/>
            <person name="Baker R."/>
            <person name="Thomas B.C."/>
            <person name="Morowitz M.J."/>
            <person name="Banfield J.F."/>
        </authorList>
    </citation>
    <scope>NUCLEOTIDE SEQUENCE [LARGE SCALE GENOMIC DNA]</scope>
    <source>
        <strain evidence="2">S2_003_000_R2_11</strain>
    </source>
</reference>
<dbReference type="InterPro" id="IPR000683">
    <property type="entry name" value="Gfo/Idh/MocA-like_OxRdtase_N"/>
</dbReference>
<dbReference type="Proteomes" id="UP000248975">
    <property type="component" value="Unassembled WGS sequence"/>
</dbReference>
<organism evidence="2 3">
    <name type="scientific">Cereibacter sphaeroides</name>
    <name type="common">Rhodobacter sphaeroides</name>
    <dbReference type="NCBI Taxonomy" id="1063"/>
    <lineage>
        <taxon>Bacteria</taxon>
        <taxon>Pseudomonadati</taxon>
        <taxon>Pseudomonadota</taxon>
        <taxon>Alphaproteobacteria</taxon>
        <taxon>Rhodobacterales</taxon>
        <taxon>Paracoccaceae</taxon>
        <taxon>Cereibacter</taxon>
    </lineage>
</organism>
<dbReference type="Gene3D" id="3.40.50.720">
    <property type="entry name" value="NAD(P)-binding Rossmann-like Domain"/>
    <property type="match status" value="1"/>
</dbReference>
<dbReference type="Gene3D" id="3.30.360.10">
    <property type="entry name" value="Dihydrodipicolinate Reductase, domain 2"/>
    <property type="match status" value="1"/>
</dbReference>
<dbReference type="InterPro" id="IPR051317">
    <property type="entry name" value="Gfo/Idh/MocA_oxidoreduct"/>
</dbReference>
<dbReference type="AlphaFoldDB" id="A0A2W5S1G4"/>
<evidence type="ECO:0000313" key="2">
    <source>
        <dbReference type="EMBL" id="PZQ95916.1"/>
    </source>
</evidence>
<dbReference type="GO" id="GO:0000166">
    <property type="term" value="F:nucleotide binding"/>
    <property type="evidence" value="ECO:0007669"/>
    <property type="project" value="InterPro"/>
</dbReference>
<evidence type="ECO:0000259" key="1">
    <source>
        <dbReference type="Pfam" id="PF01408"/>
    </source>
</evidence>
<protein>
    <submittedName>
        <fullName evidence="2">Dehydrogenase</fullName>
    </submittedName>
</protein>
<dbReference type="PANTHER" id="PTHR43708:SF4">
    <property type="entry name" value="OXIDOREDUCTASE YCEM-RELATED"/>
    <property type="match status" value="1"/>
</dbReference>
<proteinExistence type="predicted"/>
<dbReference type="InterPro" id="IPR036291">
    <property type="entry name" value="NAD(P)-bd_dom_sf"/>
</dbReference>
<dbReference type="PANTHER" id="PTHR43708">
    <property type="entry name" value="CONSERVED EXPRESSED OXIDOREDUCTASE (EUROFUNG)"/>
    <property type="match status" value="1"/>
</dbReference>
<dbReference type="EMBL" id="QFQS01000005">
    <property type="protein sequence ID" value="PZQ95916.1"/>
    <property type="molecule type" value="Genomic_DNA"/>
</dbReference>
<feature type="domain" description="Gfo/Idh/MocA-like oxidoreductase N-terminal" evidence="1">
    <location>
        <begin position="4"/>
        <end position="123"/>
    </location>
</feature>
<evidence type="ECO:0000313" key="3">
    <source>
        <dbReference type="Proteomes" id="UP000248975"/>
    </source>
</evidence>
<name>A0A2W5S1G4_CERSP</name>
<dbReference type="SUPFAM" id="SSF51735">
    <property type="entry name" value="NAD(P)-binding Rossmann-fold domains"/>
    <property type="match status" value="1"/>
</dbReference>